<sequence>MHANITTFLDDEDIETGEDLKPELGSTINSSRAFVIVLSRNYAASTWCPDELVLILEQQTYENKKCQWAQKIDRWNKELIEVVDLKGKDANGRLEVELIDEIVNDIFRKLQIP</sequence>
<feature type="domain" description="TIR" evidence="2">
    <location>
        <begin position="1"/>
        <end position="110"/>
    </location>
</feature>
<proteinExistence type="predicted"/>
<protein>
    <recommendedName>
        <fullName evidence="2">TIR domain-containing protein</fullName>
    </recommendedName>
</protein>
<dbReference type="SUPFAM" id="SSF52200">
    <property type="entry name" value="Toll/Interleukin receptor TIR domain"/>
    <property type="match status" value="1"/>
</dbReference>
<dbReference type="Proteomes" id="UP001177003">
    <property type="component" value="Chromosome 1"/>
</dbReference>
<evidence type="ECO:0000313" key="3">
    <source>
        <dbReference type="EMBL" id="CAI9269596.1"/>
    </source>
</evidence>
<dbReference type="InterPro" id="IPR000157">
    <property type="entry name" value="TIR_dom"/>
</dbReference>
<dbReference type="PANTHER" id="PTHR32009">
    <property type="entry name" value="TMV RESISTANCE PROTEIN N-LIKE"/>
    <property type="match status" value="1"/>
</dbReference>
<evidence type="ECO:0000313" key="4">
    <source>
        <dbReference type="Proteomes" id="UP001177003"/>
    </source>
</evidence>
<gene>
    <name evidence="3" type="ORF">LSALG_LOCUS9963</name>
</gene>
<evidence type="ECO:0000259" key="2">
    <source>
        <dbReference type="PROSITE" id="PS50104"/>
    </source>
</evidence>
<dbReference type="PANTHER" id="PTHR32009:SF133">
    <property type="entry name" value="TIR DOMAIN-CONTAINING PROTEIN"/>
    <property type="match status" value="1"/>
</dbReference>
<organism evidence="3 4">
    <name type="scientific">Lactuca saligna</name>
    <name type="common">Willowleaf lettuce</name>
    <dbReference type="NCBI Taxonomy" id="75948"/>
    <lineage>
        <taxon>Eukaryota</taxon>
        <taxon>Viridiplantae</taxon>
        <taxon>Streptophyta</taxon>
        <taxon>Embryophyta</taxon>
        <taxon>Tracheophyta</taxon>
        <taxon>Spermatophyta</taxon>
        <taxon>Magnoliopsida</taxon>
        <taxon>eudicotyledons</taxon>
        <taxon>Gunneridae</taxon>
        <taxon>Pentapetalae</taxon>
        <taxon>asterids</taxon>
        <taxon>campanulids</taxon>
        <taxon>Asterales</taxon>
        <taxon>Asteraceae</taxon>
        <taxon>Cichorioideae</taxon>
        <taxon>Cichorieae</taxon>
        <taxon>Lactucinae</taxon>
        <taxon>Lactuca</taxon>
    </lineage>
</organism>
<keyword evidence="1" id="KW-0520">NAD</keyword>
<accession>A0AA35YDI2</accession>
<dbReference type="AlphaFoldDB" id="A0AA35YDI2"/>
<dbReference type="PROSITE" id="PS50104">
    <property type="entry name" value="TIR"/>
    <property type="match status" value="1"/>
</dbReference>
<dbReference type="Pfam" id="PF01582">
    <property type="entry name" value="TIR"/>
    <property type="match status" value="1"/>
</dbReference>
<evidence type="ECO:0000256" key="1">
    <source>
        <dbReference type="ARBA" id="ARBA00023027"/>
    </source>
</evidence>
<dbReference type="GO" id="GO:0007165">
    <property type="term" value="P:signal transduction"/>
    <property type="evidence" value="ECO:0007669"/>
    <property type="project" value="InterPro"/>
</dbReference>
<reference evidence="3" key="1">
    <citation type="submission" date="2023-04" db="EMBL/GenBank/DDBJ databases">
        <authorList>
            <person name="Vijverberg K."/>
            <person name="Xiong W."/>
            <person name="Schranz E."/>
        </authorList>
    </citation>
    <scope>NUCLEOTIDE SEQUENCE</scope>
</reference>
<keyword evidence="4" id="KW-1185">Reference proteome</keyword>
<dbReference type="InterPro" id="IPR035897">
    <property type="entry name" value="Toll_tir_struct_dom_sf"/>
</dbReference>
<name>A0AA35YDI2_LACSI</name>
<dbReference type="Gene3D" id="3.40.50.10140">
    <property type="entry name" value="Toll/interleukin-1 receptor homology (TIR) domain"/>
    <property type="match status" value="2"/>
</dbReference>
<dbReference type="EMBL" id="OX465077">
    <property type="protein sequence ID" value="CAI9269596.1"/>
    <property type="molecule type" value="Genomic_DNA"/>
</dbReference>